<dbReference type="AlphaFoldDB" id="A0AAW6AZS9"/>
<reference evidence="3" key="1">
    <citation type="journal article" date="2022" name="Cell Host Microbe">
        <title>Colonization of the live biotherapeutic product VE303 and modulation of the microbiota and metabolites in healthy volunteers.</title>
        <authorList>
            <person name="Dsouza M."/>
            <person name="Menon R."/>
            <person name="Crossette E."/>
            <person name="Bhattarai S.K."/>
            <person name="Schneider J."/>
            <person name="Kim Y.G."/>
            <person name="Reddy S."/>
            <person name="Caballero S."/>
            <person name="Felix C."/>
            <person name="Cornacchione L."/>
            <person name="Hendrickson J."/>
            <person name="Watson A.R."/>
            <person name="Minot S.S."/>
            <person name="Greenfield N."/>
            <person name="Schopf L."/>
            <person name="Szabady R."/>
            <person name="Patarroyo J."/>
            <person name="Smith W."/>
            <person name="Harrison P."/>
            <person name="Kuijper E.J."/>
            <person name="Kelly C.P."/>
            <person name="Olle B."/>
            <person name="Bobilev D."/>
            <person name="Silber J.L."/>
            <person name="Bucci V."/>
            <person name="Roberts B."/>
            <person name="Faith J."/>
            <person name="Norman J.M."/>
        </authorList>
    </citation>
    <scope>NUCLEOTIDE SEQUENCE</scope>
    <source>
        <strain evidence="3">VE303-04</strain>
    </source>
</reference>
<dbReference type="InterPro" id="IPR029068">
    <property type="entry name" value="Glyas_Bleomycin-R_OHBP_Dase"/>
</dbReference>
<dbReference type="EMBL" id="JAQLGM010000032">
    <property type="protein sequence ID" value="MDB2001138.1"/>
    <property type="molecule type" value="Genomic_DNA"/>
</dbReference>
<dbReference type="InterPro" id="IPR051785">
    <property type="entry name" value="MMCE/EMCE_epimerase"/>
</dbReference>
<dbReference type="GO" id="GO:0046872">
    <property type="term" value="F:metal ion binding"/>
    <property type="evidence" value="ECO:0007669"/>
    <property type="project" value="UniProtKB-KW"/>
</dbReference>
<dbReference type="GO" id="GO:0004493">
    <property type="term" value="F:methylmalonyl-CoA epimerase activity"/>
    <property type="evidence" value="ECO:0007669"/>
    <property type="project" value="TreeGrafter"/>
</dbReference>
<reference evidence="4" key="2">
    <citation type="submission" date="2023-01" db="EMBL/GenBank/DDBJ databases">
        <title>Human gut microbiome strain richness.</title>
        <authorList>
            <person name="Chen-Liaw A."/>
        </authorList>
    </citation>
    <scope>NUCLEOTIDE SEQUENCE</scope>
    <source>
        <strain evidence="4">B1_m1001713B170214d0_201011</strain>
    </source>
</reference>
<gene>
    <name evidence="3" type="ORF">K5I21_15525</name>
    <name evidence="4" type="ORF">PM006_13090</name>
</gene>
<dbReference type="Gene3D" id="3.10.180.10">
    <property type="entry name" value="2,3-Dihydroxybiphenyl 1,2-Dioxygenase, domain 1"/>
    <property type="match status" value="1"/>
</dbReference>
<keyword evidence="1" id="KW-0479">Metal-binding</keyword>
<dbReference type="RefSeq" id="WP_024738582.1">
    <property type="nucleotide sequence ID" value="NZ_BAABZD010000002.1"/>
</dbReference>
<dbReference type="Pfam" id="PF13669">
    <property type="entry name" value="Glyoxalase_4"/>
    <property type="match status" value="1"/>
</dbReference>
<name>A0AAW6AZS9_CLOSY</name>
<dbReference type="Proteomes" id="UP001300871">
    <property type="component" value="Unassembled WGS sequence"/>
</dbReference>
<dbReference type="SUPFAM" id="SSF54593">
    <property type="entry name" value="Glyoxalase/Bleomycin resistance protein/Dihydroxybiphenyl dioxygenase"/>
    <property type="match status" value="1"/>
</dbReference>
<evidence type="ECO:0000259" key="2">
    <source>
        <dbReference type="PROSITE" id="PS51819"/>
    </source>
</evidence>
<dbReference type="GeneID" id="57969540"/>
<comment type="caution">
    <text evidence="3">The sequence shown here is derived from an EMBL/GenBank/DDBJ whole genome shotgun (WGS) entry which is preliminary data.</text>
</comment>
<evidence type="ECO:0000256" key="1">
    <source>
        <dbReference type="ARBA" id="ARBA00022723"/>
    </source>
</evidence>
<dbReference type="InterPro" id="IPR037523">
    <property type="entry name" value="VOC_core"/>
</dbReference>
<protein>
    <submittedName>
        <fullName evidence="3">VOC family protein</fullName>
    </submittedName>
</protein>
<dbReference type="PANTHER" id="PTHR43048">
    <property type="entry name" value="METHYLMALONYL-COA EPIMERASE"/>
    <property type="match status" value="1"/>
</dbReference>
<dbReference type="Proteomes" id="UP001203136">
    <property type="component" value="Unassembled WGS sequence"/>
</dbReference>
<sequence>MKIHHVGYLTKDLRASEKAFLKLGYEVEFPAAFDSLRDITITFLRNGYYRVELIEPLGPNSPVYGLLKKYKNTPYHFCYEVTDLEEAVAELEAQGYYVIQAPLEAPCIEKRRVVFLMGADMGMIEVVEMRDKP</sequence>
<evidence type="ECO:0000313" key="5">
    <source>
        <dbReference type="Proteomes" id="UP001203136"/>
    </source>
</evidence>
<organism evidence="3 5">
    <name type="scientific">Clostridium symbiosum</name>
    <name type="common">Bacteroides symbiosus</name>
    <dbReference type="NCBI Taxonomy" id="1512"/>
    <lineage>
        <taxon>Bacteria</taxon>
        <taxon>Bacillati</taxon>
        <taxon>Bacillota</taxon>
        <taxon>Clostridia</taxon>
        <taxon>Lachnospirales</taxon>
        <taxon>Lachnospiraceae</taxon>
        <taxon>Otoolea</taxon>
    </lineage>
</organism>
<evidence type="ECO:0000313" key="3">
    <source>
        <dbReference type="EMBL" id="MCK0087260.1"/>
    </source>
</evidence>
<proteinExistence type="predicted"/>
<dbReference type="PANTHER" id="PTHR43048:SF3">
    <property type="entry name" value="METHYLMALONYL-COA EPIMERASE, MITOCHONDRIAL"/>
    <property type="match status" value="1"/>
</dbReference>
<dbReference type="GO" id="GO:0046491">
    <property type="term" value="P:L-methylmalonyl-CoA metabolic process"/>
    <property type="evidence" value="ECO:0007669"/>
    <property type="project" value="TreeGrafter"/>
</dbReference>
<evidence type="ECO:0000313" key="4">
    <source>
        <dbReference type="EMBL" id="MDB2001138.1"/>
    </source>
</evidence>
<dbReference type="EMBL" id="JAINVB010000001">
    <property type="protein sequence ID" value="MCK0087260.1"/>
    <property type="molecule type" value="Genomic_DNA"/>
</dbReference>
<feature type="domain" description="VOC" evidence="2">
    <location>
        <begin position="2"/>
        <end position="129"/>
    </location>
</feature>
<accession>A0AAW6AZS9</accession>
<dbReference type="PROSITE" id="PS51819">
    <property type="entry name" value="VOC"/>
    <property type="match status" value="1"/>
</dbReference>